<dbReference type="EMBL" id="CP033236">
    <property type="protein sequence ID" value="AZF69985.1"/>
    <property type="molecule type" value="Genomic_DNA"/>
</dbReference>
<dbReference type="EMBL" id="CP033238">
    <property type="protein sequence ID" value="AZF75226.1"/>
    <property type="molecule type" value="Genomic_DNA"/>
</dbReference>
<evidence type="ECO:0000313" key="6">
    <source>
        <dbReference type="EMBL" id="AKA78247.1"/>
    </source>
</evidence>
<reference evidence="20 21" key="4">
    <citation type="journal article" date="2018" name="Proc. Natl. Acad. Sci. U.S.A.">
        <title>Nonmutational mechanism of inheritance in the Archaeon Sulfolobus solfataricus.</title>
        <authorList>
            <person name="Payne S."/>
            <person name="McCarthy S."/>
            <person name="Johnson T."/>
            <person name="North E."/>
            <person name="Blum P."/>
        </authorList>
    </citation>
    <scope>NUCLEOTIDE SEQUENCE [LARGE SCALE GENOMIC DNA]</scope>
    <source>
        <strain evidence="8 20">SARC-H</strain>
        <strain evidence="9 24">SARC-I</strain>
        <strain evidence="11 25">SARC-N</strain>
        <strain evidence="12 26">SARC-O</strain>
        <strain evidence="13 21">SUL120</strain>
        <strain evidence="7 22">SULG</strain>
        <strain evidence="10 23">SULM</strain>
    </source>
</reference>
<dbReference type="GO" id="GO:0005506">
    <property type="term" value="F:iron ion binding"/>
    <property type="evidence" value="ECO:0007669"/>
    <property type="project" value="InterPro"/>
</dbReference>
<name>A0A0E3K6M1_SACSO</name>
<evidence type="ECO:0000313" key="9">
    <source>
        <dbReference type="EMBL" id="AZF72605.1"/>
    </source>
</evidence>
<dbReference type="EMBL" id="CP033237">
    <property type="protein sequence ID" value="AZF72605.1"/>
    <property type="molecule type" value="Genomic_DNA"/>
</dbReference>
<dbReference type="AlphaFoldDB" id="A0A0E3K6M1"/>
<dbReference type="EMBL" id="CP011057">
    <property type="protein sequence ID" value="AKA78247.1"/>
    <property type="molecule type" value="Genomic_DNA"/>
</dbReference>
<keyword evidence="1" id="KW-0500">Molybdenum</keyword>
<evidence type="ECO:0000256" key="1">
    <source>
        <dbReference type="ARBA" id="ARBA00022505"/>
    </source>
</evidence>
<dbReference type="RefSeq" id="WP_009988546.1">
    <property type="nucleotide sequence ID" value="NZ_CP011055.2"/>
</dbReference>
<dbReference type="EMBL" id="CP033240">
    <property type="protein sequence ID" value="AZF80442.1"/>
    <property type="molecule type" value="Genomic_DNA"/>
</dbReference>
<evidence type="ECO:0000313" key="25">
    <source>
        <dbReference type="Proteomes" id="UP000278715"/>
    </source>
</evidence>
<protein>
    <submittedName>
        <fullName evidence="15">Aldehyde oxidase</fullName>
    </submittedName>
    <submittedName>
        <fullName evidence="4">Xanthine dehydrogenase family protein molybdopterin-binding subunit</fullName>
    </submittedName>
</protein>
<evidence type="ECO:0000313" key="5">
    <source>
        <dbReference type="EMBL" id="AKA75553.1"/>
    </source>
</evidence>
<reference evidence="15" key="3">
    <citation type="submission" date="2016-04" db="EMBL/GenBank/DDBJ databases">
        <authorList>
            <person name="Evans L.H."/>
            <person name="Alamgir A."/>
            <person name="Owens N."/>
            <person name="Weber N.D."/>
            <person name="Virtaneva K."/>
            <person name="Barbian K."/>
            <person name="Babar A."/>
            <person name="Rosenke K."/>
        </authorList>
    </citation>
    <scope>NUCLEOTIDE SEQUENCE</scope>
    <source>
        <strain evidence="15">P1</strain>
    </source>
</reference>
<dbReference type="Gene3D" id="3.30.365.10">
    <property type="entry name" value="Aldehyde oxidase/xanthine dehydrogenase, molybdopterin binding domain"/>
    <property type="match status" value="4"/>
</dbReference>
<accession>A0A0E3K6M1</accession>
<evidence type="ECO:0000256" key="2">
    <source>
        <dbReference type="ARBA" id="ARBA00023002"/>
    </source>
</evidence>
<dbReference type="EMBL" id="LT549890">
    <property type="protein sequence ID" value="SAI86320.1"/>
    <property type="molecule type" value="Genomic_DNA"/>
</dbReference>
<dbReference type="InterPro" id="IPR016208">
    <property type="entry name" value="Ald_Oxase/xanthine_DH-like"/>
</dbReference>
<dbReference type="Proteomes" id="UP000033057">
    <property type="component" value="Chromosome"/>
</dbReference>
<dbReference type="KEGG" id="ssoa:SULA_0443"/>
<dbReference type="SMART" id="SM01008">
    <property type="entry name" value="Ald_Xan_dh_C"/>
    <property type="match status" value="1"/>
</dbReference>
<reference evidence="19" key="2">
    <citation type="submission" date="2016-04" db="EMBL/GenBank/DDBJ databases">
        <authorList>
            <person name="Shah S.A."/>
            <person name="Garrett R.A."/>
        </authorList>
    </citation>
    <scope>NUCLEOTIDE SEQUENCE [LARGE SCALE GENOMIC DNA]</scope>
    <source>
        <strain evidence="19">ATCC 35091 / DSM 1616 / JCM 8930 / NBRC 15331 / P1</strain>
    </source>
</reference>
<evidence type="ECO:0000313" key="20">
    <source>
        <dbReference type="Proteomes" id="UP000267993"/>
    </source>
</evidence>
<evidence type="ECO:0000313" key="7">
    <source>
        <dbReference type="EMBL" id="AZF67365.1"/>
    </source>
</evidence>
<reference evidence="16 17" key="1">
    <citation type="journal article" date="2015" name="Genome Announc.">
        <title>Complete Genome Sequence of Sulfolobus solfataricus Strain 98/2 and Evolved Derivatives.</title>
        <authorList>
            <person name="McCarthy S."/>
            <person name="Gradnigo J."/>
            <person name="Johnson T."/>
            <person name="Payne S."/>
            <person name="Lipzen A."/>
            <person name="Martin J."/>
            <person name="Schackwitz W."/>
            <person name="Moriyama E."/>
            <person name="Blum P."/>
        </authorList>
    </citation>
    <scope>NUCLEOTIDE SEQUENCE [LARGE SCALE GENOMIC DNA]</scope>
    <source>
        <strain evidence="16">98/2 SULC</strain>
        <strain evidence="4">SARC-B</strain>
        <strain evidence="5">SARC-C</strain>
        <strain evidence="6 18">SULA</strain>
        <strain evidence="17">SULB</strain>
    </source>
</reference>
<dbReference type="InterPro" id="IPR008274">
    <property type="entry name" value="AldOxase/xan_DH_MoCoBD1"/>
</dbReference>
<dbReference type="Proteomes" id="UP000076770">
    <property type="component" value="Chromosome i"/>
</dbReference>
<evidence type="ECO:0000313" key="13">
    <source>
        <dbReference type="EMBL" id="AZF83049.1"/>
    </source>
</evidence>
<dbReference type="OMA" id="THYYQTV"/>
<dbReference type="Pfam" id="PF01315">
    <property type="entry name" value="Ald_Xan_dh_C"/>
    <property type="match status" value="1"/>
</dbReference>
<dbReference type="OrthoDB" id="57164at2157"/>
<dbReference type="PANTHER" id="PTHR11908">
    <property type="entry name" value="XANTHINE DEHYDROGENASE"/>
    <property type="match status" value="1"/>
</dbReference>
<evidence type="ECO:0000313" key="4">
    <source>
        <dbReference type="EMBL" id="AKA72855.1"/>
    </source>
</evidence>
<dbReference type="EMBL" id="CP033239">
    <property type="protein sequence ID" value="AZF77835.1"/>
    <property type="molecule type" value="Genomic_DNA"/>
</dbReference>
<dbReference type="Proteomes" id="UP000269431">
    <property type="component" value="Chromosome"/>
</dbReference>
<gene>
    <name evidence="14" type="ORF">HFC64_08535</name>
    <name evidence="15" type="ORF">SSOP1_2766</name>
    <name evidence="6" type="ORF">SULA_0443</name>
    <name evidence="4" type="ORF">SULB_0445</name>
    <name evidence="5" type="ORF">SULC_0443</name>
    <name evidence="7" type="ORF">SULG_02260</name>
    <name evidence="8" type="ORF">SULH_02260</name>
    <name evidence="9" type="ORF">SULI_02260</name>
    <name evidence="10" type="ORF">SULM_02260</name>
    <name evidence="11" type="ORF">SULN_02260</name>
    <name evidence="12" type="ORF">SULO_02270</name>
    <name evidence="13" type="ORF">SULZ_02270</name>
</gene>
<reference evidence="14 27" key="6">
    <citation type="journal article" date="2020" name="Nat. Commun.">
        <title>The structures of two archaeal type IV pili illuminate evolutionary relationships.</title>
        <authorList>
            <person name="Wang F."/>
            <person name="Baquero D.P."/>
            <person name="Su Z."/>
            <person name="Beltran L.C."/>
            <person name="Prangishvili D."/>
            <person name="Krupovic M."/>
            <person name="Egelman E.H."/>
        </authorList>
    </citation>
    <scope>NUCLEOTIDE SEQUENCE [LARGE SCALE GENOMIC DNA]</scope>
    <source>
        <strain evidence="14 27">POZ149</strain>
    </source>
</reference>
<evidence type="ECO:0000313" key="24">
    <source>
        <dbReference type="Proteomes" id="UP000275843"/>
    </source>
</evidence>
<feature type="domain" description="Aldehyde oxidase/xanthine dehydrogenase a/b hammerhead" evidence="3">
    <location>
        <begin position="18"/>
        <end position="135"/>
    </location>
</feature>
<dbReference type="Proteomes" id="UP000267993">
    <property type="component" value="Chromosome"/>
</dbReference>
<dbReference type="SUPFAM" id="SSF54665">
    <property type="entry name" value="CO dehydrogenase molybdoprotein N-domain-like"/>
    <property type="match status" value="1"/>
</dbReference>
<evidence type="ECO:0000313" key="19">
    <source>
        <dbReference type="Proteomes" id="UP000076770"/>
    </source>
</evidence>
<evidence type="ECO:0000313" key="18">
    <source>
        <dbReference type="Proteomes" id="UP000033106"/>
    </source>
</evidence>
<evidence type="ECO:0000313" key="23">
    <source>
        <dbReference type="Proteomes" id="UP000273443"/>
    </source>
</evidence>
<evidence type="ECO:0000313" key="15">
    <source>
        <dbReference type="EMBL" id="SAI86320.1"/>
    </source>
</evidence>
<dbReference type="EMBL" id="CP011056">
    <property type="protein sequence ID" value="AKA75553.1"/>
    <property type="molecule type" value="Genomic_DNA"/>
</dbReference>
<evidence type="ECO:0000259" key="3">
    <source>
        <dbReference type="SMART" id="SM01008"/>
    </source>
</evidence>
<dbReference type="Proteomes" id="UP000273443">
    <property type="component" value="Chromosome"/>
</dbReference>
<dbReference type="InterPro" id="IPR036856">
    <property type="entry name" value="Ald_Oxase/Xan_DH_a/b_sf"/>
</dbReference>
<dbReference type="Proteomes" id="UP000278715">
    <property type="component" value="Chromosome"/>
</dbReference>
<dbReference type="Proteomes" id="UP000033085">
    <property type="component" value="Chromosome"/>
</dbReference>
<dbReference type="GeneID" id="1452679"/>
<dbReference type="Proteomes" id="UP000275843">
    <property type="component" value="Chromosome"/>
</dbReference>
<keyword evidence="2" id="KW-0560">Oxidoreductase</keyword>
<evidence type="ECO:0000313" key="8">
    <source>
        <dbReference type="EMBL" id="AZF69985.1"/>
    </source>
</evidence>
<dbReference type="InterPro" id="IPR053554">
    <property type="entry name" value="Glyceraldehyde_dh-related"/>
</dbReference>
<evidence type="ECO:0000313" key="17">
    <source>
        <dbReference type="Proteomes" id="UP000033085"/>
    </source>
</evidence>
<evidence type="ECO:0000313" key="12">
    <source>
        <dbReference type="EMBL" id="AZF80442.1"/>
    </source>
</evidence>
<organism evidence="4 17">
    <name type="scientific">Saccharolobus solfataricus</name>
    <name type="common">Sulfolobus solfataricus</name>
    <dbReference type="NCBI Taxonomy" id="2287"/>
    <lineage>
        <taxon>Archaea</taxon>
        <taxon>Thermoproteota</taxon>
        <taxon>Thermoprotei</taxon>
        <taxon>Sulfolobales</taxon>
        <taxon>Sulfolobaceae</taxon>
        <taxon>Saccharolobus</taxon>
    </lineage>
</organism>
<evidence type="ECO:0000313" key="26">
    <source>
        <dbReference type="Proteomes" id="UP000282269"/>
    </source>
</evidence>
<evidence type="ECO:0000313" key="14">
    <source>
        <dbReference type="EMBL" id="QPG49852.1"/>
    </source>
</evidence>
<evidence type="ECO:0000313" key="16">
    <source>
        <dbReference type="Proteomes" id="UP000033057"/>
    </source>
</evidence>
<dbReference type="GO" id="GO:0016491">
    <property type="term" value="F:oxidoreductase activity"/>
    <property type="evidence" value="ECO:0007669"/>
    <property type="project" value="UniProtKB-KW"/>
</dbReference>
<sequence length="749" mass="83013">MSYVGKPVKRIYDDKFVTGRSTYVDDIRIPALYAGFVRSTYPHAIIKRIDVSDALKVNGIVAVFTAKEINPLLKGGIRPWPTYIDIRSFRYSERKAFPENKVKYVGEPVAIVLGQDKYSVRDAIDKVVVEYEPLKPVIRMEEAEKDQVIIHEELKTNISYKIPFKAGEVDKAFSESDKVVRVEAINERLIPNPMEPRGIVSRFEAGTLSIWYSTQVPHYMRSEFARILGIPESKIKVSMPDVGGAFGAKVHLMPEELAVVASSIILGRPVRWTATRSEEMLASEARHNVFTGEVAVKRDGTILGIKGKLLLDLGAYITVTAGIQPLIIPMMIPGPYKIRNLDIESVAVYTNTPPITMYRGASRPEATYIIERIMSTVADELGLDDVSIREKNLVTELPYTNPFGLRYDSGDYVGLLREGVKRLGYYELKKWAEEERKKGHRVGVGLAYYLEICSFGPWEYAEVRVDERGDVLVVTGTTPHGQGTETAIAQIVADALQIDISRVRVIWGDTDTVAASMGTYGSRSVTIGGSAAIKVAEKILDKMKRIAASTWNVDVQEVQYEKGEFKLKNDPSKKMSWDDVASIAYRSHDPGLVEKIIYENDVTFPYGVHIATVEVDDTGVARVLEYRAYDDIGKVVNPALAEAQIHGGGVQAVGQALYEQALLNENGQLIVTYADYYVPTAVEAPKFTSVFADQYHPSNYPTGSKGVGEAALIVGPAVIIRALEDAIGTRFTKTPTTPEEILRAIASKR</sequence>
<dbReference type="KEGG" id="ssof:SULC_0443"/>
<dbReference type="Proteomes" id="UP000594632">
    <property type="component" value="Chromosome"/>
</dbReference>
<dbReference type="InterPro" id="IPR037165">
    <property type="entry name" value="AldOxase/xan_DH_Mopterin-bd_sf"/>
</dbReference>
<dbReference type="EMBL" id="CP033235">
    <property type="protein sequence ID" value="AZF67365.1"/>
    <property type="molecule type" value="Genomic_DNA"/>
</dbReference>
<dbReference type="KEGG" id="ssol:SULB_0445"/>
<dbReference type="Proteomes" id="UP000273194">
    <property type="component" value="Chromosome"/>
</dbReference>
<reference evidence="4" key="5">
    <citation type="submission" date="2018-10" db="EMBL/GenBank/DDBJ databases">
        <authorList>
            <person name="McCarthy S."/>
            <person name="Gradnigo J."/>
            <person name="Johnson T."/>
            <person name="Payne S."/>
            <person name="Lipzen A."/>
            <person name="Schackwitz W."/>
            <person name="Martin J."/>
            <person name="Moriyama E."/>
            <person name="Blum P."/>
        </authorList>
    </citation>
    <scope>NUCLEOTIDE SEQUENCE</scope>
    <source>
        <strain evidence="4">SARC-B</strain>
        <strain evidence="5">SARC-C</strain>
        <strain evidence="6">SULA</strain>
    </source>
</reference>
<dbReference type="GeneID" id="44128369"/>
<evidence type="ECO:0000313" key="11">
    <source>
        <dbReference type="EMBL" id="AZF77835.1"/>
    </source>
</evidence>
<dbReference type="PATRIC" id="fig|2287.6.peg.458"/>
<evidence type="ECO:0000313" key="27">
    <source>
        <dbReference type="Proteomes" id="UP000594632"/>
    </source>
</evidence>
<evidence type="ECO:0000313" key="21">
    <source>
        <dbReference type="Proteomes" id="UP000269431"/>
    </source>
</evidence>
<dbReference type="EMBL" id="CP050869">
    <property type="protein sequence ID" value="QPG49852.1"/>
    <property type="molecule type" value="Genomic_DNA"/>
</dbReference>
<dbReference type="Proteomes" id="UP000282269">
    <property type="component" value="Chromosome"/>
</dbReference>
<dbReference type="NCBIfam" id="NF041018">
    <property type="entry name" value="glyceraldDH_alpha"/>
    <property type="match status" value="1"/>
</dbReference>
<dbReference type="EMBL" id="CP011055">
    <property type="protein sequence ID" value="AKA72855.1"/>
    <property type="molecule type" value="Genomic_DNA"/>
</dbReference>
<dbReference type="Gene3D" id="3.90.1170.50">
    <property type="entry name" value="Aldehyde oxidase/xanthine dehydrogenase, a/b hammerhead"/>
    <property type="match status" value="1"/>
</dbReference>
<dbReference type="Pfam" id="PF20256">
    <property type="entry name" value="MoCoBD_2"/>
    <property type="match status" value="1"/>
</dbReference>
<dbReference type="Proteomes" id="UP000033106">
    <property type="component" value="Chromosome"/>
</dbReference>
<evidence type="ECO:0000313" key="22">
    <source>
        <dbReference type="Proteomes" id="UP000273194"/>
    </source>
</evidence>
<dbReference type="InterPro" id="IPR000674">
    <property type="entry name" value="Ald_Oxase/Xan_DH_a/b"/>
</dbReference>
<dbReference type="SUPFAM" id="SSF56003">
    <property type="entry name" value="Molybdenum cofactor-binding domain"/>
    <property type="match status" value="1"/>
</dbReference>
<dbReference type="InterPro" id="IPR046867">
    <property type="entry name" value="AldOxase/xan_DH_MoCoBD2"/>
</dbReference>
<dbReference type="PANTHER" id="PTHR11908:SF132">
    <property type="entry name" value="ALDEHYDE OXIDASE 1-RELATED"/>
    <property type="match status" value="1"/>
</dbReference>
<dbReference type="EMBL" id="CP033241">
    <property type="protein sequence ID" value="AZF83049.1"/>
    <property type="molecule type" value="Genomic_DNA"/>
</dbReference>
<evidence type="ECO:0000313" key="10">
    <source>
        <dbReference type="EMBL" id="AZF75226.1"/>
    </source>
</evidence>
<dbReference type="Pfam" id="PF02738">
    <property type="entry name" value="MoCoBD_1"/>
    <property type="match status" value="1"/>
</dbReference>
<proteinExistence type="predicted"/>
<dbReference type="FunFam" id="3.30.365.10:FF:000001">
    <property type="entry name" value="Xanthine dehydrogenase oxidase"/>
    <property type="match status" value="1"/>
</dbReference>